<name>A0A7J3SK01_9CREN</name>
<dbReference type="Pfam" id="PF00528">
    <property type="entry name" value="BPD_transp_1"/>
    <property type="match status" value="1"/>
</dbReference>
<protein>
    <submittedName>
        <fullName evidence="10">Amino acid ABC transporter permease</fullName>
    </submittedName>
</protein>
<evidence type="ECO:0000256" key="8">
    <source>
        <dbReference type="RuleBase" id="RU363032"/>
    </source>
</evidence>
<comment type="caution">
    <text evidence="10">The sequence shown here is derived from an EMBL/GenBank/DDBJ whole genome shotgun (WGS) entry which is preliminary data.</text>
</comment>
<dbReference type="PANTHER" id="PTHR30614">
    <property type="entry name" value="MEMBRANE COMPONENT OF AMINO ACID ABC TRANSPORTER"/>
    <property type="match status" value="1"/>
</dbReference>
<dbReference type="GO" id="GO:0006865">
    <property type="term" value="P:amino acid transport"/>
    <property type="evidence" value="ECO:0007669"/>
    <property type="project" value="UniProtKB-KW"/>
</dbReference>
<proteinExistence type="inferred from homology"/>
<evidence type="ECO:0000256" key="4">
    <source>
        <dbReference type="ARBA" id="ARBA00022692"/>
    </source>
</evidence>
<dbReference type="PROSITE" id="PS50928">
    <property type="entry name" value="ABC_TM1"/>
    <property type="match status" value="1"/>
</dbReference>
<dbReference type="CDD" id="cd06261">
    <property type="entry name" value="TM_PBP2"/>
    <property type="match status" value="1"/>
</dbReference>
<feature type="transmembrane region" description="Helical" evidence="8">
    <location>
        <begin position="186"/>
        <end position="204"/>
    </location>
</feature>
<evidence type="ECO:0000259" key="9">
    <source>
        <dbReference type="PROSITE" id="PS50928"/>
    </source>
</evidence>
<organism evidence="10">
    <name type="scientific">Fervidicoccus fontis</name>
    <dbReference type="NCBI Taxonomy" id="683846"/>
    <lineage>
        <taxon>Archaea</taxon>
        <taxon>Thermoproteota</taxon>
        <taxon>Thermoprotei</taxon>
        <taxon>Fervidicoccales</taxon>
        <taxon>Fervidicoccaceae</taxon>
        <taxon>Fervidicoccus</taxon>
    </lineage>
</organism>
<dbReference type="GO" id="GO:0043190">
    <property type="term" value="C:ATP-binding cassette (ABC) transporter complex"/>
    <property type="evidence" value="ECO:0007669"/>
    <property type="project" value="InterPro"/>
</dbReference>
<keyword evidence="4 8" id="KW-0812">Transmembrane</keyword>
<comment type="subcellular location">
    <subcellularLocation>
        <location evidence="1 8">Cell membrane</location>
        <topology evidence="1 8">Multi-pass membrane protein</topology>
    </subcellularLocation>
</comment>
<dbReference type="EMBL" id="DTLS01000002">
    <property type="protein sequence ID" value="HGZ59592.1"/>
    <property type="molecule type" value="Genomic_DNA"/>
</dbReference>
<keyword evidence="2 8" id="KW-0813">Transport</keyword>
<dbReference type="InterPro" id="IPR000515">
    <property type="entry name" value="MetI-like"/>
</dbReference>
<evidence type="ECO:0000313" key="10">
    <source>
        <dbReference type="EMBL" id="HGZ59592.1"/>
    </source>
</evidence>
<dbReference type="NCBIfam" id="TIGR01726">
    <property type="entry name" value="HEQRo_perm_3TM"/>
    <property type="match status" value="1"/>
</dbReference>
<accession>A0A7J3SK01</accession>
<feature type="transmembrane region" description="Helical" evidence="8">
    <location>
        <begin position="153"/>
        <end position="174"/>
    </location>
</feature>
<keyword evidence="7 8" id="KW-0472">Membrane</keyword>
<feature type="domain" description="ABC transmembrane type-1" evidence="9">
    <location>
        <begin position="18"/>
        <end position="207"/>
    </location>
</feature>
<keyword evidence="6 8" id="KW-1133">Transmembrane helix</keyword>
<dbReference type="InterPro" id="IPR010065">
    <property type="entry name" value="AA_ABC_transptr_permease_3TM"/>
</dbReference>
<keyword evidence="3" id="KW-1003">Cell membrane</keyword>
<dbReference type="InterPro" id="IPR043429">
    <property type="entry name" value="ArtM/GltK/GlnP/TcyL/YhdX-like"/>
</dbReference>
<dbReference type="AlphaFoldDB" id="A0A7J3SK01"/>
<feature type="transmembrane region" description="Helical" evidence="8">
    <location>
        <begin position="20"/>
        <end position="45"/>
    </location>
</feature>
<dbReference type="InterPro" id="IPR035906">
    <property type="entry name" value="MetI-like_sf"/>
</dbReference>
<comment type="similarity">
    <text evidence="8">Belongs to the binding-protein-dependent transport system permease family.</text>
</comment>
<dbReference type="PANTHER" id="PTHR30614:SF0">
    <property type="entry name" value="L-CYSTINE TRANSPORT SYSTEM PERMEASE PROTEIN TCYL"/>
    <property type="match status" value="1"/>
</dbReference>
<dbReference type="Gene3D" id="1.10.3720.10">
    <property type="entry name" value="MetI-like"/>
    <property type="match status" value="1"/>
</dbReference>
<gene>
    <name evidence="10" type="ORF">ENW83_00050</name>
</gene>
<dbReference type="GO" id="GO:0022857">
    <property type="term" value="F:transmembrane transporter activity"/>
    <property type="evidence" value="ECO:0007669"/>
    <property type="project" value="InterPro"/>
</dbReference>
<evidence type="ECO:0000256" key="5">
    <source>
        <dbReference type="ARBA" id="ARBA00022970"/>
    </source>
</evidence>
<evidence type="ECO:0000256" key="2">
    <source>
        <dbReference type="ARBA" id="ARBA00022448"/>
    </source>
</evidence>
<evidence type="ECO:0000256" key="6">
    <source>
        <dbReference type="ARBA" id="ARBA00022989"/>
    </source>
</evidence>
<reference evidence="10" key="1">
    <citation type="journal article" date="2020" name="mSystems">
        <title>Genome- and Community-Level Interaction Insights into Carbon Utilization and Element Cycling Functions of Hydrothermarchaeota in Hydrothermal Sediment.</title>
        <authorList>
            <person name="Zhou Z."/>
            <person name="Liu Y."/>
            <person name="Xu W."/>
            <person name="Pan J."/>
            <person name="Luo Z.H."/>
            <person name="Li M."/>
        </authorList>
    </citation>
    <scope>NUCLEOTIDE SEQUENCE [LARGE SCALE GENOMIC DNA]</scope>
    <source>
        <strain evidence="10">SpSt-885</strain>
    </source>
</reference>
<keyword evidence="5" id="KW-0029">Amino-acid transport</keyword>
<evidence type="ECO:0000256" key="3">
    <source>
        <dbReference type="ARBA" id="ARBA00022475"/>
    </source>
</evidence>
<evidence type="ECO:0000256" key="7">
    <source>
        <dbReference type="ARBA" id="ARBA00023136"/>
    </source>
</evidence>
<dbReference type="SUPFAM" id="SSF161098">
    <property type="entry name" value="MetI-like"/>
    <property type="match status" value="1"/>
</dbReference>
<sequence length="221" mass="24500">MLGLDILMENWEVLLKALGYSLLVAVASFSIGFLLASAATVVRLFSSFRLPRWLVRGYVEVFRGTPMMVQLFFIYYASPSIGINLSPLQASIVAFALNSAAYQSEYLRAGMMSVPKTQYEAAESLGLTKWASISSVMLPIALRASLPSLGNELVALFKYSSIASFVTLPELFYVARYIAAGSFRYLEMYLVLALIYVVVGFLLAKAFRRVEKLVFVPGLMH</sequence>
<evidence type="ECO:0000256" key="1">
    <source>
        <dbReference type="ARBA" id="ARBA00004651"/>
    </source>
</evidence>